<feature type="compositionally biased region" description="Polar residues" evidence="1">
    <location>
        <begin position="1"/>
        <end position="13"/>
    </location>
</feature>
<organism evidence="2">
    <name type="scientific">Sesamum latifolium</name>
    <dbReference type="NCBI Taxonomy" id="2727402"/>
    <lineage>
        <taxon>Eukaryota</taxon>
        <taxon>Viridiplantae</taxon>
        <taxon>Streptophyta</taxon>
        <taxon>Embryophyta</taxon>
        <taxon>Tracheophyta</taxon>
        <taxon>Spermatophyta</taxon>
        <taxon>Magnoliopsida</taxon>
        <taxon>eudicotyledons</taxon>
        <taxon>Gunneridae</taxon>
        <taxon>Pentapetalae</taxon>
        <taxon>asterids</taxon>
        <taxon>lamiids</taxon>
        <taxon>Lamiales</taxon>
        <taxon>Pedaliaceae</taxon>
        <taxon>Sesamum</taxon>
    </lineage>
</organism>
<dbReference type="EMBL" id="JACGWN010000017">
    <property type="protein sequence ID" value="KAL0391569.1"/>
    <property type="molecule type" value="Genomic_DNA"/>
</dbReference>
<gene>
    <name evidence="2" type="ORF">Slati_4521100</name>
</gene>
<evidence type="ECO:0000256" key="1">
    <source>
        <dbReference type="SAM" id="MobiDB-lite"/>
    </source>
</evidence>
<comment type="caution">
    <text evidence="2">The sequence shown here is derived from an EMBL/GenBank/DDBJ whole genome shotgun (WGS) entry which is preliminary data.</text>
</comment>
<name>A0AAW2SGK5_9LAMI</name>
<proteinExistence type="predicted"/>
<reference evidence="2" key="2">
    <citation type="journal article" date="2024" name="Plant">
        <title>Genomic evolution and insights into agronomic trait innovations of Sesamum species.</title>
        <authorList>
            <person name="Miao H."/>
            <person name="Wang L."/>
            <person name="Qu L."/>
            <person name="Liu H."/>
            <person name="Sun Y."/>
            <person name="Le M."/>
            <person name="Wang Q."/>
            <person name="Wei S."/>
            <person name="Zheng Y."/>
            <person name="Lin W."/>
            <person name="Duan Y."/>
            <person name="Cao H."/>
            <person name="Xiong S."/>
            <person name="Wang X."/>
            <person name="Wei L."/>
            <person name="Li C."/>
            <person name="Ma Q."/>
            <person name="Ju M."/>
            <person name="Zhao R."/>
            <person name="Li G."/>
            <person name="Mu C."/>
            <person name="Tian Q."/>
            <person name="Mei H."/>
            <person name="Zhang T."/>
            <person name="Gao T."/>
            <person name="Zhang H."/>
        </authorList>
    </citation>
    <scope>NUCLEOTIDE SEQUENCE</scope>
    <source>
        <strain evidence="2">KEN1</strain>
    </source>
</reference>
<feature type="region of interest" description="Disordered" evidence="1">
    <location>
        <begin position="1"/>
        <end position="26"/>
    </location>
</feature>
<reference evidence="2" key="1">
    <citation type="submission" date="2020-06" db="EMBL/GenBank/DDBJ databases">
        <authorList>
            <person name="Li T."/>
            <person name="Hu X."/>
            <person name="Zhang T."/>
            <person name="Song X."/>
            <person name="Zhang H."/>
            <person name="Dai N."/>
            <person name="Sheng W."/>
            <person name="Hou X."/>
            <person name="Wei L."/>
        </authorList>
    </citation>
    <scope>NUCLEOTIDE SEQUENCE</scope>
    <source>
        <strain evidence="2">KEN1</strain>
        <tissue evidence="2">Leaf</tissue>
    </source>
</reference>
<protein>
    <submittedName>
        <fullName evidence="2">Uncharacterized protein</fullName>
    </submittedName>
</protein>
<dbReference type="AlphaFoldDB" id="A0AAW2SGK5"/>
<accession>A0AAW2SGK5</accession>
<sequence length="100" mass="11893">MTAHQGNNGQSRQRQARMLLPTRPIQGNLTLRAENPLTLDREGMTMGSQTVRRRTQPLYTREQVERVEQHLAVERVLERLRVLHRLEWNRNLKQNSINWL</sequence>
<evidence type="ECO:0000313" key="2">
    <source>
        <dbReference type="EMBL" id="KAL0391569.1"/>
    </source>
</evidence>